<feature type="transmembrane region" description="Helical" evidence="4">
    <location>
        <begin position="219"/>
        <end position="245"/>
    </location>
</feature>
<dbReference type="PROSITE" id="PS50850">
    <property type="entry name" value="MFS"/>
    <property type="match status" value="1"/>
</dbReference>
<gene>
    <name evidence="6" type="ORF">DDK22_22180</name>
</gene>
<dbReference type="InterPro" id="IPR020846">
    <property type="entry name" value="MFS_dom"/>
</dbReference>
<dbReference type="Proteomes" id="UP000253501">
    <property type="component" value="Unassembled WGS sequence"/>
</dbReference>
<evidence type="ECO:0000256" key="4">
    <source>
        <dbReference type="SAM" id="Phobius"/>
    </source>
</evidence>
<evidence type="ECO:0000313" key="6">
    <source>
        <dbReference type="EMBL" id="RCJ06259.1"/>
    </source>
</evidence>
<evidence type="ECO:0000256" key="2">
    <source>
        <dbReference type="ARBA" id="ARBA00022989"/>
    </source>
</evidence>
<organism evidence="6 7">
    <name type="scientific">Cupriavidus necator</name>
    <name type="common">Alcaligenes eutrophus</name>
    <name type="synonym">Ralstonia eutropha</name>
    <dbReference type="NCBI Taxonomy" id="106590"/>
    <lineage>
        <taxon>Bacteria</taxon>
        <taxon>Pseudomonadati</taxon>
        <taxon>Pseudomonadota</taxon>
        <taxon>Betaproteobacteria</taxon>
        <taxon>Burkholderiales</taxon>
        <taxon>Burkholderiaceae</taxon>
        <taxon>Cupriavidus</taxon>
    </lineage>
</organism>
<dbReference type="InterPro" id="IPR050327">
    <property type="entry name" value="Proton-linked_MCT"/>
</dbReference>
<keyword evidence="1 4" id="KW-0812">Transmembrane</keyword>
<dbReference type="InterPro" id="IPR011701">
    <property type="entry name" value="MFS"/>
</dbReference>
<protein>
    <submittedName>
        <fullName evidence="6">MFS transporter</fullName>
    </submittedName>
</protein>
<feature type="transmembrane region" description="Helical" evidence="4">
    <location>
        <begin position="77"/>
        <end position="97"/>
    </location>
</feature>
<sequence length="416" mass="43743">MHRTRLPAVTVALVAIGFAVMFVSTAVKGLYQVYFVDLATHFGQGRAQFAWSGSVFMLATGLMSPVVGALSDRAGPLRTAAAGALAAGIALGGAALWPGSLTFFVLMFGLAGAFGLAAMTFVPMGILVDRLFEERRKGLAYAVVTNGTAIGFVVLSPLWIWLQPQAAWITAFGVAGAVFALPVAGALWLASRWEPASAPAPRTAEADVPAWTVVRRDPVFYALAAGFFGCGATMAFIDVHLIAYWQGQGVPRLAMGYAMSTLGALELASGLVSGALALRWDKHRLLAAFYALRSASMLLLLVPGLGVLPFAVGFGASYLGTVILTSMFCFERYGSRIKGKVFGLLFLGHQLGAFLTVQLGAWSFDATRSYQHSITALVAVTLCSAACSWFGLRRAGPLPALAKDPAHAAVPEAASR</sequence>
<feature type="transmembrane region" description="Helical" evidence="4">
    <location>
        <begin position="139"/>
        <end position="162"/>
    </location>
</feature>
<accession>A0A367PEI3</accession>
<dbReference type="PANTHER" id="PTHR11360">
    <property type="entry name" value="MONOCARBOXYLATE TRANSPORTER"/>
    <property type="match status" value="1"/>
</dbReference>
<feature type="transmembrane region" description="Helical" evidence="4">
    <location>
        <begin position="370"/>
        <end position="392"/>
    </location>
</feature>
<dbReference type="Pfam" id="PF07690">
    <property type="entry name" value="MFS_1"/>
    <property type="match status" value="1"/>
</dbReference>
<evidence type="ECO:0000259" key="5">
    <source>
        <dbReference type="PROSITE" id="PS50850"/>
    </source>
</evidence>
<feature type="domain" description="Major facilitator superfamily (MFS) profile" evidence="5">
    <location>
        <begin position="10"/>
        <end position="396"/>
    </location>
</feature>
<feature type="transmembrane region" description="Helical" evidence="4">
    <location>
        <begin position="285"/>
        <end position="302"/>
    </location>
</feature>
<evidence type="ECO:0000256" key="3">
    <source>
        <dbReference type="ARBA" id="ARBA00023136"/>
    </source>
</evidence>
<evidence type="ECO:0000313" key="7">
    <source>
        <dbReference type="Proteomes" id="UP000253501"/>
    </source>
</evidence>
<feature type="transmembrane region" description="Helical" evidence="4">
    <location>
        <begin position="257"/>
        <end position="278"/>
    </location>
</feature>
<feature type="transmembrane region" description="Helical" evidence="4">
    <location>
        <begin position="168"/>
        <end position="190"/>
    </location>
</feature>
<dbReference type="AlphaFoldDB" id="A0A367PEI3"/>
<feature type="transmembrane region" description="Helical" evidence="4">
    <location>
        <begin position="308"/>
        <end position="330"/>
    </location>
</feature>
<evidence type="ECO:0000256" key="1">
    <source>
        <dbReference type="ARBA" id="ARBA00022692"/>
    </source>
</evidence>
<proteinExistence type="predicted"/>
<name>A0A367PEI3_CUPNE</name>
<dbReference type="InterPro" id="IPR036259">
    <property type="entry name" value="MFS_trans_sf"/>
</dbReference>
<dbReference type="PANTHER" id="PTHR11360:SF284">
    <property type="entry name" value="EG:103B4.3 PROTEIN-RELATED"/>
    <property type="match status" value="1"/>
</dbReference>
<dbReference type="GO" id="GO:0022857">
    <property type="term" value="F:transmembrane transporter activity"/>
    <property type="evidence" value="ECO:0007669"/>
    <property type="project" value="InterPro"/>
</dbReference>
<reference evidence="6 7" key="1">
    <citation type="submission" date="2018-04" db="EMBL/GenBank/DDBJ databases">
        <title>Cupriavidus necator CR12 genome sequencing and assembly.</title>
        <authorList>
            <person name="Ben Fekih I."/>
            <person name="Mazhar H.S."/>
            <person name="Bello S.K."/>
            <person name="Rensing C."/>
        </authorList>
    </citation>
    <scope>NUCLEOTIDE SEQUENCE [LARGE SCALE GENOMIC DNA]</scope>
    <source>
        <strain evidence="6 7">CR12</strain>
    </source>
</reference>
<dbReference type="RefSeq" id="WP_114133808.1">
    <property type="nucleotide sequence ID" value="NZ_CP068434.1"/>
</dbReference>
<keyword evidence="2 4" id="KW-1133">Transmembrane helix</keyword>
<feature type="transmembrane region" description="Helical" evidence="4">
    <location>
        <begin position="49"/>
        <end position="70"/>
    </location>
</feature>
<dbReference type="SUPFAM" id="SSF103473">
    <property type="entry name" value="MFS general substrate transporter"/>
    <property type="match status" value="1"/>
</dbReference>
<keyword evidence="3 4" id="KW-0472">Membrane</keyword>
<dbReference type="Gene3D" id="1.20.1250.20">
    <property type="entry name" value="MFS general substrate transporter like domains"/>
    <property type="match status" value="1"/>
</dbReference>
<dbReference type="EMBL" id="QDHA01000054">
    <property type="protein sequence ID" value="RCJ06259.1"/>
    <property type="molecule type" value="Genomic_DNA"/>
</dbReference>
<comment type="caution">
    <text evidence="6">The sequence shown here is derived from an EMBL/GenBank/DDBJ whole genome shotgun (WGS) entry which is preliminary data.</text>
</comment>
<feature type="transmembrane region" description="Helical" evidence="4">
    <location>
        <begin position="103"/>
        <end position="127"/>
    </location>
</feature>
<feature type="transmembrane region" description="Helical" evidence="4">
    <location>
        <begin position="342"/>
        <end position="364"/>
    </location>
</feature>